<evidence type="ECO:0000313" key="2">
    <source>
        <dbReference type="EMBL" id="BAO29583.1"/>
    </source>
</evidence>
<reference evidence="2 3" key="1">
    <citation type="journal article" date="2014" name="Syst. Appl. Microbiol.">
        <title>Complete genomes of freshwater sulfur oxidizers Sulfuricella denitrificans skB26 and Sulfuritalea hydrogenivorans sk43H: genetic insights into the sulfur oxidation pathway of betaproteobacteria.</title>
        <authorList>
            <person name="Watanabe T."/>
            <person name="Kojima H."/>
            <person name="Fukui M."/>
        </authorList>
    </citation>
    <scope>NUCLEOTIDE SEQUENCE [LARGE SCALE GENOMIC DNA]</scope>
    <source>
        <strain evidence="2">DSM22779</strain>
    </source>
</reference>
<dbReference type="HOGENOM" id="CLU_109693_0_0_4"/>
<accession>W0SI13</accession>
<feature type="chain" id="PRO_5004795145" description="DnrO protein" evidence="1">
    <location>
        <begin position="27"/>
        <end position="165"/>
    </location>
</feature>
<feature type="signal peptide" evidence="1">
    <location>
        <begin position="1"/>
        <end position="26"/>
    </location>
</feature>
<dbReference type="STRING" id="1223802.SUTH_01791"/>
<dbReference type="Proteomes" id="UP000031637">
    <property type="component" value="Chromosome"/>
</dbReference>
<name>W0SI13_9PROT</name>
<evidence type="ECO:0000256" key="1">
    <source>
        <dbReference type="SAM" id="SignalP"/>
    </source>
</evidence>
<sequence length="165" mass="17530">MKRNISNVLSAILVAAGLSFAAAGHAAPAHKHDAHADHGAPATLQLNAGKKWGTDEALRKSMANIRQAVAGSLHEIHENRLKPAAYGALASKVEGEVANIVANCKLEPKADEQLHLVVAELMAGAEQMAGKVKKAKRQDGAVKVIGALEKYATYFDDLNFKPIEH</sequence>
<dbReference type="RefSeq" id="WP_041098662.1">
    <property type="nucleotide sequence ID" value="NZ_AP012547.1"/>
</dbReference>
<gene>
    <name evidence="2" type="ORF">SUTH_01791</name>
</gene>
<evidence type="ECO:0008006" key="4">
    <source>
        <dbReference type="Google" id="ProtNLM"/>
    </source>
</evidence>
<protein>
    <recommendedName>
        <fullName evidence="4">DnrO protein</fullName>
    </recommendedName>
</protein>
<keyword evidence="3" id="KW-1185">Reference proteome</keyword>
<evidence type="ECO:0000313" key="3">
    <source>
        <dbReference type="Proteomes" id="UP000031637"/>
    </source>
</evidence>
<dbReference type="AlphaFoldDB" id="W0SI13"/>
<dbReference type="KEGG" id="shd:SUTH_01791"/>
<proteinExistence type="predicted"/>
<dbReference type="EMBL" id="AP012547">
    <property type="protein sequence ID" value="BAO29583.1"/>
    <property type="molecule type" value="Genomic_DNA"/>
</dbReference>
<keyword evidence="1" id="KW-0732">Signal</keyword>
<organism evidence="2 3">
    <name type="scientific">Sulfuritalea hydrogenivorans sk43H</name>
    <dbReference type="NCBI Taxonomy" id="1223802"/>
    <lineage>
        <taxon>Bacteria</taxon>
        <taxon>Pseudomonadati</taxon>
        <taxon>Pseudomonadota</taxon>
        <taxon>Betaproteobacteria</taxon>
        <taxon>Nitrosomonadales</taxon>
        <taxon>Sterolibacteriaceae</taxon>
        <taxon>Sulfuritalea</taxon>
    </lineage>
</organism>